<gene>
    <name evidence="1" type="ORF">DAA48_20995</name>
</gene>
<dbReference type="EMBL" id="PZKL01000045">
    <property type="protein sequence ID" value="PTH78920.1"/>
    <property type="molecule type" value="Genomic_DNA"/>
</dbReference>
<organism evidence="1 2">
    <name type="scientific">Aeromonas veronii</name>
    <dbReference type="NCBI Taxonomy" id="654"/>
    <lineage>
        <taxon>Bacteria</taxon>
        <taxon>Pseudomonadati</taxon>
        <taxon>Pseudomonadota</taxon>
        <taxon>Gammaproteobacteria</taxon>
        <taxon>Aeromonadales</taxon>
        <taxon>Aeromonadaceae</taxon>
        <taxon>Aeromonas</taxon>
    </lineage>
</organism>
<dbReference type="RefSeq" id="WP_107684545.1">
    <property type="nucleotide sequence ID" value="NZ_PZKL01000045.1"/>
</dbReference>
<dbReference type="AlphaFoldDB" id="A0A2T4MWF3"/>
<reference evidence="1 2" key="1">
    <citation type="submission" date="2018-03" db="EMBL/GenBank/DDBJ databases">
        <title>Aeromonas veronii whole genome sequencing and analysis.</title>
        <authorList>
            <person name="Xie H."/>
            <person name="Liu T."/>
            <person name="Wang K."/>
        </authorList>
    </citation>
    <scope>NUCLEOTIDE SEQUENCE [LARGE SCALE GENOMIC DNA]</scope>
    <source>
        <strain evidence="1 2">XH.VA.1</strain>
    </source>
</reference>
<evidence type="ECO:0000313" key="1">
    <source>
        <dbReference type="EMBL" id="PTH78920.1"/>
    </source>
</evidence>
<accession>A0A2T4MWF3</accession>
<comment type="caution">
    <text evidence="1">The sequence shown here is derived from an EMBL/GenBank/DDBJ whole genome shotgun (WGS) entry which is preliminary data.</text>
</comment>
<evidence type="ECO:0000313" key="2">
    <source>
        <dbReference type="Proteomes" id="UP000241986"/>
    </source>
</evidence>
<sequence length="64" mass="7496">MAKKLKNDNEKLYCQRVVLVRQIGQERVETPVGKGWQQPKEAKKEFNELKKQNPGDWLSIQSRA</sequence>
<protein>
    <submittedName>
        <fullName evidence="1">Uncharacterized protein</fullName>
    </submittedName>
</protein>
<proteinExistence type="predicted"/>
<dbReference type="Proteomes" id="UP000241986">
    <property type="component" value="Unassembled WGS sequence"/>
</dbReference>
<name>A0A2T4MWF3_AERVE</name>